<dbReference type="WBParaSite" id="BXY_0757000.1">
    <property type="protein sequence ID" value="BXY_0757000.1"/>
    <property type="gene ID" value="BXY_0757000"/>
</dbReference>
<dbReference type="eggNOG" id="KOG2712">
    <property type="taxonomic scope" value="Eukaryota"/>
</dbReference>
<dbReference type="Proteomes" id="UP000582659">
    <property type="component" value="Unassembled WGS sequence"/>
</dbReference>
<feature type="region of interest" description="Disordered" evidence="7">
    <location>
        <begin position="1"/>
        <end position="41"/>
    </location>
</feature>
<organism evidence="11 13">
    <name type="scientific">Bursaphelenchus xylophilus</name>
    <name type="common">Pinewood nematode worm</name>
    <name type="synonym">Aphelenchoides xylophilus</name>
    <dbReference type="NCBI Taxonomy" id="6326"/>
    <lineage>
        <taxon>Eukaryota</taxon>
        <taxon>Metazoa</taxon>
        <taxon>Ecdysozoa</taxon>
        <taxon>Nematoda</taxon>
        <taxon>Chromadorea</taxon>
        <taxon>Rhabditida</taxon>
        <taxon>Tylenchina</taxon>
        <taxon>Tylenchomorpha</taxon>
        <taxon>Aphelenchoidea</taxon>
        <taxon>Aphelenchoididae</taxon>
        <taxon>Bursaphelenchus</taxon>
    </lineage>
</organism>
<dbReference type="InterPro" id="IPR003173">
    <property type="entry name" value="PC4_C"/>
</dbReference>
<evidence type="ECO:0000313" key="13">
    <source>
        <dbReference type="WBParaSite" id="BXY_0757000.1"/>
    </source>
</evidence>
<sequence length="113" mass="12731">MSSSDSGDEIIDRKPVKKRVAKDEGDQKDASSSKKCKKSTREVDADGNEMFEIGNNRFLTVREFKGKALVDIREYYMKDGKRCPGKKGISLSREQFQALKGLVGEIEQKLVDI</sequence>
<dbReference type="Gene3D" id="2.30.31.10">
    <property type="entry name" value="Transcriptional Coactivator Pc4, Chain A"/>
    <property type="match status" value="1"/>
</dbReference>
<accession>A0A1I7S3I9</accession>
<evidence type="ECO:0000313" key="11">
    <source>
        <dbReference type="Proteomes" id="UP000095284"/>
    </source>
</evidence>
<keyword evidence="3" id="KW-0805">Transcription regulation</keyword>
<dbReference type="EMBL" id="CAJFDI010000004">
    <property type="protein sequence ID" value="CAD5226831.1"/>
    <property type="molecule type" value="Genomic_DNA"/>
</dbReference>
<evidence type="ECO:0000256" key="1">
    <source>
        <dbReference type="ARBA" id="ARBA00004123"/>
    </source>
</evidence>
<dbReference type="OrthoDB" id="2505440at2759"/>
<dbReference type="GO" id="GO:0060261">
    <property type="term" value="P:positive regulation of transcription initiation by RNA polymerase II"/>
    <property type="evidence" value="ECO:0007669"/>
    <property type="project" value="InterPro"/>
</dbReference>
<dbReference type="GO" id="GO:0005634">
    <property type="term" value="C:nucleus"/>
    <property type="evidence" value="ECO:0007669"/>
    <property type="project" value="UniProtKB-SubCell"/>
</dbReference>
<reference evidence="10" key="2">
    <citation type="submission" date="2020-08" db="EMBL/GenBank/DDBJ databases">
        <authorList>
            <person name="Kikuchi T."/>
        </authorList>
    </citation>
    <scope>NUCLEOTIDE SEQUENCE</scope>
    <source>
        <strain evidence="9">Ka4C1</strain>
    </source>
</reference>
<keyword evidence="5" id="KW-0804">Transcription</keyword>
<dbReference type="PANTHER" id="PTHR13215">
    <property type="entry name" value="RNA POLYMERASE II TRANSCRIPTIONAL COACTIVATOR"/>
    <property type="match status" value="1"/>
</dbReference>
<keyword evidence="6" id="KW-0539">Nucleus</keyword>
<evidence type="ECO:0000256" key="7">
    <source>
        <dbReference type="SAM" id="MobiDB-lite"/>
    </source>
</evidence>
<dbReference type="InterPro" id="IPR045125">
    <property type="entry name" value="Sub1/Tcp4-like"/>
</dbReference>
<evidence type="ECO:0000256" key="2">
    <source>
        <dbReference type="ARBA" id="ARBA00009001"/>
    </source>
</evidence>
<proteinExistence type="inferred from homology"/>
<dbReference type="SUPFAM" id="SSF54447">
    <property type="entry name" value="ssDNA-binding transcriptional regulator domain"/>
    <property type="match status" value="1"/>
</dbReference>
<evidence type="ECO:0000259" key="8">
    <source>
        <dbReference type="Pfam" id="PF02229"/>
    </source>
</evidence>
<dbReference type="AlphaFoldDB" id="A0A1I7S3I9"/>
<evidence type="ECO:0000313" key="12">
    <source>
        <dbReference type="Proteomes" id="UP000659654"/>
    </source>
</evidence>
<evidence type="ECO:0000256" key="6">
    <source>
        <dbReference type="ARBA" id="ARBA00023242"/>
    </source>
</evidence>
<dbReference type="Pfam" id="PF02229">
    <property type="entry name" value="PC4"/>
    <property type="match status" value="1"/>
</dbReference>
<dbReference type="SMR" id="A0A1I7S3I9"/>
<dbReference type="InterPro" id="IPR009044">
    <property type="entry name" value="ssDNA-bd_transcriptional_reg"/>
</dbReference>
<dbReference type="Proteomes" id="UP000659654">
    <property type="component" value="Unassembled WGS sequence"/>
</dbReference>
<dbReference type="Proteomes" id="UP000095284">
    <property type="component" value="Unplaced"/>
</dbReference>
<dbReference type="GO" id="GO:0003677">
    <property type="term" value="F:DNA binding"/>
    <property type="evidence" value="ECO:0007669"/>
    <property type="project" value="UniProtKB-KW"/>
</dbReference>
<feature type="domain" description="Transcriptional coactivator p15 (PC4) C-terminal" evidence="8">
    <location>
        <begin position="51"/>
        <end position="100"/>
    </location>
</feature>
<evidence type="ECO:0000313" key="9">
    <source>
        <dbReference type="EMBL" id="CAD5226831.1"/>
    </source>
</evidence>
<keyword evidence="12" id="KW-1185">Reference proteome</keyword>
<feature type="compositionally biased region" description="Basic and acidic residues" evidence="7">
    <location>
        <begin position="21"/>
        <end position="32"/>
    </location>
</feature>
<protein>
    <submittedName>
        <fullName evidence="9">(pine wood nematode) hypothetical protein</fullName>
    </submittedName>
    <submittedName>
        <fullName evidence="13">PC4 domain-containing protein</fullName>
    </submittedName>
</protein>
<evidence type="ECO:0000256" key="3">
    <source>
        <dbReference type="ARBA" id="ARBA00023015"/>
    </source>
</evidence>
<evidence type="ECO:0000256" key="4">
    <source>
        <dbReference type="ARBA" id="ARBA00023125"/>
    </source>
</evidence>
<dbReference type="GO" id="GO:0003713">
    <property type="term" value="F:transcription coactivator activity"/>
    <property type="evidence" value="ECO:0007669"/>
    <property type="project" value="InterPro"/>
</dbReference>
<dbReference type="EMBL" id="CAJFCV020000004">
    <property type="protein sequence ID" value="CAG9116340.1"/>
    <property type="molecule type" value="Genomic_DNA"/>
</dbReference>
<gene>
    <name evidence="9" type="ORF">BXYJ_LOCUS9376</name>
</gene>
<evidence type="ECO:0000313" key="10">
    <source>
        <dbReference type="EMBL" id="CAG9116340.1"/>
    </source>
</evidence>
<name>A0A1I7S3I9_BURXY</name>
<comment type="similarity">
    <text evidence="2">Belongs to the transcriptional coactivator PC4 family.</text>
</comment>
<comment type="subcellular location">
    <subcellularLocation>
        <location evidence="1">Nucleus</location>
    </subcellularLocation>
</comment>
<reference evidence="13" key="1">
    <citation type="submission" date="2016-11" db="UniProtKB">
        <authorList>
            <consortium name="WormBaseParasite"/>
        </authorList>
    </citation>
    <scope>IDENTIFICATION</scope>
</reference>
<keyword evidence="4" id="KW-0238">DNA-binding</keyword>
<evidence type="ECO:0000256" key="5">
    <source>
        <dbReference type="ARBA" id="ARBA00023163"/>
    </source>
</evidence>